<comment type="caution">
    <text evidence="1">The sequence shown here is derived from an EMBL/GenBank/DDBJ whole genome shotgun (WGS) entry which is preliminary data.</text>
</comment>
<proteinExistence type="predicted"/>
<evidence type="ECO:0000313" key="2">
    <source>
        <dbReference type="Proteomes" id="UP000076154"/>
    </source>
</evidence>
<dbReference type="InParanoid" id="A0A369JD95"/>
<evidence type="ECO:0000313" key="1">
    <source>
        <dbReference type="EMBL" id="RDB16826.1"/>
    </source>
</evidence>
<dbReference type="AlphaFoldDB" id="A0A369JD95"/>
<dbReference type="Proteomes" id="UP000076154">
    <property type="component" value="Unassembled WGS sequence"/>
</dbReference>
<sequence>MSSRVPTSQAPPSLVTRNLYQRPWQDQRALVPSPPTSIAVVSRFQVIATIYASTKALKDVR</sequence>
<name>A0A369JD95_HYPMA</name>
<reference evidence="1" key="1">
    <citation type="submission" date="2018-04" db="EMBL/GenBank/DDBJ databases">
        <title>Whole genome sequencing of Hypsizygus marmoreus.</title>
        <authorList>
            <person name="Choi I.-G."/>
            <person name="Min B."/>
            <person name="Kim J.-G."/>
            <person name="Kim S."/>
            <person name="Oh Y.-L."/>
            <person name="Kong W.-S."/>
            <person name="Park H."/>
            <person name="Jeong J."/>
            <person name="Song E.-S."/>
        </authorList>
    </citation>
    <scope>NUCLEOTIDE SEQUENCE [LARGE SCALE GENOMIC DNA]</scope>
    <source>
        <strain evidence="1">51987-8</strain>
    </source>
</reference>
<dbReference type="EMBL" id="LUEZ02000122">
    <property type="protein sequence ID" value="RDB16826.1"/>
    <property type="molecule type" value="Genomic_DNA"/>
</dbReference>
<keyword evidence="2" id="KW-1185">Reference proteome</keyword>
<accession>A0A369JD95</accession>
<protein>
    <submittedName>
        <fullName evidence="1">Uncharacterized protein</fullName>
    </submittedName>
</protein>
<gene>
    <name evidence="1" type="ORF">Hypma_002359</name>
</gene>
<organism evidence="1 2">
    <name type="scientific">Hypsizygus marmoreus</name>
    <name type="common">White beech mushroom</name>
    <name type="synonym">Agaricus marmoreus</name>
    <dbReference type="NCBI Taxonomy" id="39966"/>
    <lineage>
        <taxon>Eukaryota</taxon>
        <taxon>Fungi</taxon>
        <taxon>Dikarya</taxon>
        <taxon>Basidiomycota</taxon>
        <taxon>Agaricomycotina</taxon>
        <taxon>Agaricomycetes</taxon>
        <taxon>Agaricomycetidae</taxon>
        <taxon>Agaricales</taxon>
        <taxon>Tricholomatineae</taxon>
        <taxon>Lyophyllaceae</taxon>
        <taxon>Hypsizygus</taxon>
    </lineage>
</organism>